<keyword evidence="2" id="KW-0812">Transmembrane</keyword>
<feature type="compositionally biased region" description="Polar residues" evidence="1">
    <location>
        <begin position="80"/>
        <end position="100"/>
    </location>
</feature>
<feature type="transmembrane region" description="Helical" evidence="2">
    <location>
        <begin position="28"/>
        <end position="53"/>
    </location>
</feature>
<evidence type="ECO:0000256" key="2">
    <source>
        <dbReference type="SAM" id="Phobius"/>
    </source>
</evidence>
<name>A0AA39ZL44_9PEZI</name>
<gene>
    <name evidence="3" type="ORF">QBC41DRAFT_299148</name>
</gene>
<evidence type="ECO:0000313" key="3">
    <source>
        <dbReference type="EMBL" id="KAK0673042.1"/>
    </source>
</evidence>
<dbReference type="Proteomes" id="UP001174997">
    <property type="component" value="Unassembled WGS sequence"/>
</dbReference>
<keyword evidence="4" id="KW-1185">Reference proteome</keyword>
<dbReference type="AlphaFoldDB" id="A0AA39ZL44"/>
<proteinExistence type="predicted"/>
<keyword evidence="2" id="KW-1133">Transmembrane helix</keyword>
<dbReference type="EMBL" id="JAULSY010000009">
    <property type="protein sequence ID" value="KAK0673042.1"/>
    <property type="molecule type" value="Genomic_DNA"/>
</dbReference>
<reference evidence="3" key="1">
    <citation type="submission" date="2023-06" db="EMBL/GenBank/DDBJ databases">
        <title>Genome-scale phylogeny and comparative genomics of the fungal order Sordariales.</title>
        <authorList>
            <consortium name="Lawrence Berkeley National Laboratory"/>
            <person name="Hensen N."/>
            <person name="Bonometti L."/>
            <person name="Westerberg I."/>
            <person name="Brannstrom I.O."/>
            <person name="Guillou S."/>
            <person name="Cros-Aarteil S."/>
            <person name="Calhoun S."/>
            <person name="Haridas S."/>
            <person name="Kuo A."/>
            <person name="Mondo S."/>
            <person name="Pangilinan J."/>
            <person name="Riley R."/>
            <person name="Labutti K."/>
            <person name="Andreopoulos B."/>
            <person name="Lipzen A."/>
            <person name="Chen C."/>
            <person name="Yanf M."/>
            <person name="Daum C."/>
            <person name="Ng V."/>
            <person name="Clum A."/>
            <person name="Steindorff A."/>
            <person name="Ohm R."/>
            <person name="Martin F."/>
            <person name="Silar P."/>
            <person name="Natvig D."/>
            <person name="Lalanne C."/>
            <person name="Gautier V."/>
            <person name="Ament-Velasquez S.L."/>
            <person name="Kruys A."/>
            <person name="Hutchinson M.I."/>
            <person name="Powell A.J."/>
            <person name="Barry K."/>
            <person name="Miller A.N."/>
            <person name="Grigoriev I.V."/>
            <person name="Debuchy R."/>
            <person name="Gladieux P."/>
            <person name="Thoren M.H."/>
            <person name="Johannesson H."/>
        </authorList>
    </citation>
    <scope>NUCLEOTIDE SEQUENCE</scope>
    <source>
        <strain evidence="3">CBS 307.81</strain>
    </source>
</reference>
<comment type="caution">
    <text evidence="3">The sequence shown here is derived from an EMBL/GenBank/DDBJ whole genome shotgun (WGS) entry which is preliminary data.</text>
</comment>
<organism evidence="3 4">
    <name type="scientific">Cercophora samala</name>
    <dbReference type="NCBI Taxonomy" id="330535"/>
    <lineage>
        <taxon>Eukaryota</taxon>
        <taxon>Fungi</taxon>
        <taxon>Dikarya</taxon>
        <taxon>Ascomycota</taxon>
        <taxon>Pezizomycotina</taxon>
        <taxon>Sordariomycetes</taxon>
        <taxon>Sordariomycetidae</taxon>
        <taxon>Sordariales</taxon>
        <taxon>Lasiosphaeriaceae</taxon>
        <taxon>Cercophora</taxon>
    </lineage>
</organism>
<evidence type="ECO:0000313" key="4">
    <source>
        <dbReference type="Proteomes" id="UP001174997"/>
    </source>
</evidence>
<protein>
    <submittedName>
        <fullName evidence="3">Uncharacterized protein</fullName>
    </submittedName>
</protein>
<feature type="region of interest" description="Disordered" evidence="1">
    <location>
        <begin position="77"/>
        <end position="106"/>
    </location>
</feature>
<accession>A0AA39ZL44</accession>
<sequence length="106" mass="11881">MAGFLELIAWIYYSMTEPSWVPSQFYPFLHGISGFFMTLGSLFIVPIIFLVIYDITLYVFRLTGSACQTFTNALRAREATQPQQSKPPINGNGSIPNGHTPSEKTQ</sequence>
<keyword evidence="2" id="KW-0472">Membrane</keyword>
<evidence type="ECO:0000256" key="1">
    <source>
        <dbReference type="SAM" id="MobiDB-lite"/>
    </source>
</evidence>